<keyword evidence="1" id="KW-1133">Transmembrane helix</keyword>
<dbReference type="PATRIC" id="fig|1316928.3.peg.1108"/>
<dbReference type="Proteomes" id="UP000013569">
    <property type="component" value="Unassembled WGS sequence"/>
</dbReference>
<reference evidence="2 3" key="1">
    <citation type="journal article" date="2013" name="Genome Announc.">
        <title>Draft Genome Sequence of a Benzothiophene-Desulfurizing Bacterium, Gordona terrae Strain C-6.</title>
        <authorList>
            <person name="Wang W."/>
            <person name="Ma T."/>
            <person name="Ren Y."/>
            <person name="Li G."/>
        </authorList>
    </citation>
    <scope>NUCLEOTIDE SEQUENCE [LARGE SCALE GENOMIC DNA]</scope>
    <source>
        <strain evidence="2 3">C-6</strain>
    </source>
</reference>
<dbReference type="RefSeq" id="WP_010841571.1">
    <property type="nucleotide sequence ID" value="NZ_AQPW01000004.1"/>
</dbReference>
<feature type="transmembrane region" description="Helical" evidence="1">
    <location>
        <begin position="9"/>
        <end position="25"/>
    </location>
</feature>
<name>R7YCV0_9ACTN</name>
<proteinExistence type="predicted"/>
<dbReference type="AlphaFoldDB" id="R7YCV0"/>
<comment type="caution">
    <text evidence="2">The sequence shown here is derived from an EMBL/GenBank/DDBJ whole genome shotgun (WGS) entry which is preliminary data.</text>
</comment>
<gene>
    <name evidence="2" type="ORF">GTC6_05527</name>
</gene>
<keyword evidence="1" id="KW-0812">Transmembrane</keyword>
<sequence>MKRAIDKSIGILVVVAGLTVLGSLVEPYVAWIVGAVVFVIIIVGLAVALPGSMTLGSTVVERYKRRREDPWSGSE</sequence>
<organism evidence="2 3">
    <name type="scientific">Gordonia terrae C-6</name>
    <dbReference type="NCBI Taxonomy" id="1316928"/>
    <lineage>
        <taxon>Bacteria</taxon>
        <taxon>Bacillati</taxon>
        <taxon>Actinomycetota</taxon>
        <taxon>Actinomycetes</taxon>
        <taxon>Mycobacteriales</taxon>
        <taxon>Gordoniaceae</taxon>
        <taxon>Gordonia</taxon>
    </lineage>
</organism>
<dbReference type="EMBL" id="AQPW01000004">
    <property type="protein sequence ID" value="EON33802.1"/>
    <property type="molecule type" value="Genomic_DNA"/>
</dbReference>
<evidence type="ECO:0000256" key="1">
    <source>
        <dbReference type="SAM" id="Phobius"/>
    </source>
</evidence>
<protein>
    <submittedName>
        <fullName evidence="2">Uncharacterized protein</fullName>
    </submittedName>
</protein>
<evidence type="ECO:0000313" key="2">
    <source>
        <dbReference type="EMBL" id="EON33802.1"/>
    </source>
</evidence>
<keyword evidence="1" id="KW-0472">Membrane</keyword>
<accession>R7YCV0</accession>
<feature type="transmembrane region" description="Helical" evidence="1">
    <location>
        <begin position="31"/>
        <end position="56"/>
    </location>
</feature>
<evidence type="ECO:0000313" key="3">
    <source>
        <dbReference type="Proteomes" id="UP000013569"/>
    </source>
</evidence>